<dbReference type="HOGENOM" id="CLU_1236711_0_0_1"/>
<feature type="compositionally biased region" description="Basic residues" evidence="1">
    <location>
        <begin position="32"/>
        <end position="47"/>
    </location>
</feature>
<sequence>MRRRQRWEDGGEVAEGGNEKKTGGDACAQRAGPRRRVGGSGGHHHRVLQQWQGRPHCAHQHDHSVRGEAVPRPVRRGRRVPRCRARPPHRRRRLHCQRPPPGDIVTITAAAANGATRRGDGQGEGVQGRVERGRCDPRREDRHRCHQPPPTLQTQRPEAAASPPPPWQRQQHEQQLRRRRRRQQLPHHLQPRTPRPWHRLLKRTRKANEEHRVIEFECSIHREH</sequence>
<accession>A0A0E0AUZ4</accession>
<feature type="region of interest" description="Disordered" evidence="1">
    <location>
        <begin position="1"/>
        <end position="198"/>
    </location>
</feature>
<reference evidence="2" key="2">
    <citation type="submission" date="2018-05" db="EMBL/GenBank/DDBJ databases">
        <title>OgluRS3 (Oryza glumaepatula Reference Sequence Version 3).</title>
        <authorList>
            <person name="Zhang J."/>
            <person name="Kudrna D."/>
            <person name="Lee S."/>
            <person name="Talag J."/>
            <person name="Welchert J."/>
            <person name="Wing R.A."/>
        </authorList>
    </citation>
    <scope>NUCLEOTIDE SEQUENCE [LARGE SCALE GENOMIC DNA]</scope>
</reference>
<feature type="compositionally biased region" description="Basic residues" evidence="1">
    <location>
        <begin position="73"/>
        <end position="96"/>
    </location>
</feature>
<dbReference type="Proteomes" id="UP000026961">
    <property type="component" value="Chromosome 8"/>
</dbReference>
<reference evidence="2" key="1">
    <citation type="submission" date="2015-04" db="UniProtKB">
        <authorList>
            <consortium name="EnsemblPlants"/>
        </authorList>
    </citation>
    <scope>IDENTIFICATION</scope>
</reference>
<dbReference type="Gramene" id="OGLUM08G14350.1">
    <property type="protein sequence ID" value="OGLUM08G14350.1"/>
    <property type="gene ID" value="OGLUM08G14350"/>
</dbReference>
<feature type="compositionally biased region" description="Basic and acidic residues" evidence="1">
    <location>
        <begin position="129"/>
        <end position="143"/>
    </location>
</feature>
<evidence type="ECO:0000313" key="2">
    <source>
        <dbReference type="EnsemblPlants" id="OGLUM08G14350.1"/>
    </source>
</evidence>
<keyword evidence="3" id="KW-1185">Reference proteome</keyword>
<proteinExistence type="predicted"/>
<evidence type="ECO:0000256" key="1">
    <source>
        <dbReference type="SAM" id="MobiDB-lite"/>
    </source>
</evidence>
<dbReference type="AlphaFoldDB" id="A0A0E0AUZ4"/>
<organism evidence="2">
    <name type="scientific">Oryza glumipatula</name>
    <dbReference type="NCBI Taxonomy" id="40148"/>
    <lineage>
        <taxon>Eukaryota</taxon>
        <taxon>Viridiplantae</taxon>
        <taxon>Streptophyta</taxon>
        <taxon>Embryophyta</taxon>
        <taxon>Tracheophyta</taxon>
        <taxon>Spermatophyta</taxon>
        <taxon>Magnoliopsida</taxon>
        <taxon>Liliopsida</taxon>
        <taxon>Poales</taxon>
        <taxon>Poaceae</taxon>
        <taxon>BOP clade</taxon>
        <taxon>Oryzoideae</taxon>
        <taxon>Oryzeae</taxon>
        <taxon>Oryzinae</taxon>
        <taxon>Oryza</taxon>
    </lineage>
</organism>
<evidence type="ECO:0000313" key="3">
    <source>
        <dbReference type="Proteomes" id="UP000026961"/>
    </source>
</evidence>
<name>A0A0E0AUZ4_9ORYZ</name>
<dbReference type="EnsemblPlants" id="OGLUM08G14350.1">
    <property type="protein sequence ID" value="OGLUM08G14350.1"/>
    <property type="gene ID" value="OGLUM08G14350"/>
</dbReference>
<protein>
    <submittedName>
        <fullName evidence="2">Uncharacterized protein</fullName>
    </submittedName>
</protein>